<evidence type="ECO:0000313" key="1">
    <source>
        <dbReference type="EMBL" id="MCP1103606.1"/>
    </source>
</evidence>
<dbReference type="InterPro" id="IPR009319">
    <property type="entry name" value="Phage_A118_VSP1"/>
</dbReference>
<evidence type="ECO:0000313" key="2">
    <source>
        <dbReference type="Proteomes" id="UP001523566"/>
    </source>
</evidence>
<proteinExistence type="predicted"/>
<keyword evidence="2" id="KW-1185">Reference proteome</keyword>
<comment type="caution">
    <text evidence="1">The sequence shown here is derived from an EMBL/GenBank/DDBJ whole genome shotgun (WGS) entry which is preliminary data.</text>
</comment>
<dbReference type="RefSeq" id="WP_262067378.1">
    <property type="nucleotide sequence ID" value="NZ_JAMXOD010000033.1"/>
</dbReference>
<dbReference type="Pfam" id="PF06152">
    <property type="entry name" value="Phage_min_cap2"/>
    <property type="match status" value="1"/>
</dbReference>
<organism evidence="1 2">
    <name type="scientific">Aequitasia blattaphilus</name>
    <dbReference type="NCBI Taxonomy" id="2949332"/>
    <lineage>
        <taxon>Bacteria</taxon>
        <taxon>Bacillati</taxon>
        <taxon>Bacillota</taxon>
        <taxon>Clostridia</taxon>
        <taxon>Lachnospirales</taxon>
        <taxon>Lachnospiraceae</taxon>
        <taxon>Aequitasia</taxon>
    </lineage>
</organism>
<protein>
    <submittedName>
        <fullName evidence="1">Phage minor capsid protein</fullName>
    </submittedName>
</protein>
<reference evidence="1 2" key="1">
    <citation type="journal article" date="2022" name="Genome Biol. Evol.">
        <title>Host diet, physiology and behaviors set the stage for Lachnospiraceae cladogenesis.</title>
        <authorList>
            <person name="Vera-Ponce De Leon A."/>
            <person name="Schneider M."/>
            <person name="Jahnes B.C."/>
            <person name="Sadowski V."/>
            <person name="Camuy-Velez L.A."/>
            <person name="Duan J."/>
            <person name="Sabree Z.L."/>
        </authorList>
    </citation>
    <scope>NUCLEOTIDE SEQUENCE [LARGE SCALE GENOMIC DNA]</scope>
    <source>
        <strain evidence="1 2">PAL113</strain>
    </source>
</reference>
<dbReference type="EMBL" id="JAMZFW010000033">
    <property type="protein sequence ID" value="MCP1103606.1"/>
    <property type="molecule type" value="Genomic_DNA"/>
</dbReference>
<dbReference type="Proteomes" id="UP001523566">
    <property type="component" value="Unassembled WGS sequence"/>
</dbReference>
<accession>A0ABT1ECM8</accession>
<sequence>MANPYDITNAFRAIENELMKSMIRNMRRHKAEETKEGYRWSMWQTEQLKALEQYKHLNQHKYKDRFSKLNDEMAEIIRQARQEGGMKQEIAILNAIKRGFKPGNSRRAAEQMEAAFFRINDRKLEALIHSTVHDMEKAERAILRRADDQYRKIIFNAQVYANTGSGTYEKAVDMATKDFLSKGIDCIEYANGARHTISDYVDMALRTASKRAYLQGEGEMRKKWGIATVIMNKRGNPCPKCLPFVGKVLIDDVWSGGTRKDGPYPLMSAAVSAGLYHPRCKDSHTTYFEGISTPPNDLTRNEVKKVEEWNEKESKKRYAKRQAERFGRLAKYSLDRENRQRYAVKRSEWENASQSYKQREESHRGMNKGTVINKSHILSDEYVKKIQKLEASKELGRSILAEAKAMLTHRSGTEFEDLAFITGDGKVKRSVNYNVTRTAKPTKKMSNMLKREPDNSIIAIHNHPNSTPPSFDDLKVAELRRYKYGIAACHDGALYKYKVTGDLSVVHYETAVARLQKKGYNKSEINRFVDNAKKAGVEMEVLR</sequence>
<name>A0ABT1ECM8_9FIRM</name>
<gene>
    <name evidence="1" type="ORF">NK125_14480</name>
</gene>